<dbReference type="GO" id="GO:0005737">
    <property type="term" value="C:cytoplasm"/>
    <property type="evidence" value="ECO:0007669"/>
    <property type="project" value="TreeGrafter"/>
</dbReference>
<feature type="domain" description="SH3" evidence="4">
    <location>
        <begin position="17"/>
        <end position="83"/>
    </location>
</feature>
<dbReference type="InterPro" id="IPR001452">
    <property type="entry name" value="SH3_domain"/>
</dbReference>
<dbReference type="OrthoDB" id="79452at2759"/>
<dbReference type="PROSITE" id="PS50002">
    <property type="entry name" value="SH3"/>
    <property type="match status" value="1"/>
</dbReference>
<proteinExistence type="predicted"/>
<evidence type="ECO:0000256" key="2">
    <source>
        <dbReference type="ARBA" id="ARBA00022468"/>
    </source>
</evidence>
<sequence length="140" mass="15078">MFGSGGGGGGGGGGGRQGRALLEARFHYQYQAGDGRLVRMAEGDRFVLLNKSNQDWWRVRREGEPKRSKPIYVPAAYVVELPEEAPAAAHAGKRASLPGKLSPSSLDLTGAWSAAVTEKRSTLSGDPAFPHRHSWANLRH</sequence>
<evidence type="ECO:0000313" key="5">
    <source>
        <dbReference type="EMBL" id="GCC39336.1"/>
    </source>
</evidence>
<dbReference type="Gene3D" id="2.30.30.40">
    <property type="entry name" value="SH3 Domains"/>
    <property type="match status" value="1"/>
</dbReference>
<evidence type="ECO:0000256" key="1">
    <source>
        <dbReference type="ARBA" id="ARBA00022443"/>
    </source>
</evidence>
<keyword evidence="2" id="KW-0343">GTPase activation</keyword>
<keyword evidence="6" id="KW-1185">Reference proteome</keyword>
<gene>
    <name evidence="5" type="ORF">chiPu_0022752</name>
</gene>
<protein>
    <recommendedName>
        <fullName evidence="4">SH3 domain-containing protein</fullName>
    </recommendedName>
</protein>
<reference evidence="5 6" key="1">
    <citation type="journal article" date="2018" name="Nat. Ecol. Evol.">
        <title>Shark genomes provide insights into elasmobranch evolution and the origin of vertebrates.</title>
        <authorList>
            <person name="Hara Y"/>
            <person name="Yamaguchi K"/>
            <person name="Onimaru K"/>
            <person name="Kadota M"/>
            <person name="Koyanagi M"/>
            <person name="Keeley SD"/>
            <person name="Tatsumi K"/>
            <person name="Tanaka K"/>
            <person name="Motone F"/>
            <person name="Kageyama Y"/>
            <person name="Nozu R"/>
            <person name="Adachi N"/>
            <person name="Nishimura O"/>
            <person name="Nakagawa R"/>
            <person name="Tanegashima C"/>
            <person name="Kiyatake I"/>
            <person name="Matsumoto R"/>
            <person name="Murakumo K"/>
            <person name="Nishida K"/>
            <person name="Terakita A"/>
            <person name="Kuratani S"/>
            <person name="Sato K"/>
            <person name="Hyodo S Kuraku.S."/>
        </authorList>
    </citation>
    <scope>NUCLEOTIDE SEQUENCE [LARGE SCALE GENOMIC DNA]</scope>
</reference>
<dbReference type="SMART" id="SM00326">
    <property type="entry name" value="SH3"/>
    <property type="match status" value="1"/>
</dbReference>
<dbReference type="EMBL" id="BEZZ01010794">
    <property type="protein sequence ID" value="GCC39336.1"/>
    <property type="molecule type" value="Genomic_DNA"/>
</dbReference>
<feature type="non-terminal residue" evidence="5">
    <location>
        <position position="140"/>
    </location>
</feature>
<dbReference type="SUPFAM" id="SSF50044">
    <property type="entry name" value="SH3-domain"/>
    <property type="match status" value="1"/>
</dbReference>
<dbReference type="PANTHER" id="PTHR23176:SF129">
    <property type="entry name" value="RHO GTPASE ACTIVATING PROTEIN AT 16F, ISOFORM E-RELATED"/>
    <property type="match status" value="1"/>
</dbReference>
<dbReference type="Proteomes" id="UP000287033">
    <property type="component" value="Unassembled WGS sequence"/>
</dbReference>
<dbReference type="STRING" id="137246.A0A401T9J3"/>
<dbReference type="GO" id="GO:0005096">
    <property type="term" value="F:GTPase activator activity"/>
    <property type="evidence" value="ECO:0007669"/>
    <property type="project" value="UniProtKB-KW"/>
</dbReference>
<dbReference type="AlphaFoldDB" id="A0A401T9J3"/>
<dbReference type="OMA" id="HRHSWAN"/>
<organism evidence="5 6">
    <name type="scientific">Chiloscyllium punctatum</name>
    <name type="common">Brownbanded bambooshark</name>
    <name type="synonym">Hemiscyllium punctatum</name>
    <dbReference type="NCBI Taxonomy" id="137246"/>
    <lineage>
        <taxon>Eukaryota</taxon>
        <taxon>Metazoa</taxon>
        <taxon>Chordata</taxon>
        <taxon>Craniata</taxon>
        <taxon>Vertebrata</taxon>
        <taxon>Chondrichthyes</taxon>
        <taxon>Elasmobranchii</taxon>
        <taxon>Galeomorphii</taxon>
        <taxon>Galeoidea</taxon>
        <taxon>Orectolobiformes</taxon>
        <taxon>Hemiscylliidae</taxon>
        <taxon>Chiloscyllium</taxon>
    </lineage>
</organism>
<name>A0A401T9J3_CHIPU</name>
<comment type="caution">
    <text evidence="5">The sequence shown here is derived from an EMBL/GenBank/DDBJ whole genome shotgun (WGS) entry which is preliminary data.</text>
</comment>
<dbReference type="Pfam" id="PF00018">
    <property type="entry name" value="SH3_1"/>
    <property type="match status" value="1"/>
</dbReference>
<evidence type="ECO:0000256" key="3">
    <source>
        <dbReference type="PROSITE-ProRule" id="PRU00192"/>
    </source>
</evidence>
<accession>A0A401T9J3</accession>
<keyword evidence="1 3" id="KW-0728">SH3 domain</keyword>
<dbReference type="PANTHER" id="PTHR23176">
    <property type="entry name" value="RHO/RAC/CDC GTPASE-ACTIVATING PROTEIN"/>
    <property type="match status" value="1"/>
</dbReference>
<evidence type="ECO:0000313" key="6">
    <source>
        <dbReference type="Proteomes" id="UP000287033"/>
    </source>
</evidence>
<evidence type="ECO:0000259" key="4">
    <source>
        <dbReference type="PROSITE" id="PS50002"/>
    </source>
</evidence>
<dbReference type="InterPro" id="IPR050729">
    <property type="entry name" value="Rho-GAP"/>
</dbReference>
<dbReference type="InterPro" id="IPR036028">
    <property type="entry name" value="SH3-like_dom_sf"/>
</dbReference>